<name>A0A9P9IIS7_9PLEO</name>
<protein>
    <submittedName>
        <fullName evidence="3">Heterokaryon incompatibility protein-domain-containing protein</fullName>
    </submittedName>
</protein>
<feature type="domain" description="Heterokaryon incompatibility" evidence="2">
    <location>
        <begin position="194"/>
        <end position="345"/>
    </location>
</feature>
<feature type="region of interest" description="Disordered" evidence="1">
    <location>
        <begin position="565"/>
        <end position="589"/>
    </location>
</feature>
<dbReference type="EMBL" id="JAGMWT010000008">
    <property type="protein sequence ID" value="KAH7123678.1"/>
    <property type="molecule type" value="Genomic_DNA"/>
</dbReference>
<keyword evidence="4" id="KW-1185">Reference proteome</keyword>
<dbReference type="PANTHER" id="PTHR33112:SF10">
    <property type="entry name" value="TOL"/>
    <property type="match status" value="1"/>
</dbReference>
<dbReference type="Proteomes" id="UP000700596">
    <property type="component" value="Unassembled WGS sequence"/>
</dbReference>
<evidence type="ECO:0000259" key="2">
    <source>
        <dbReference type="Pfam" id="PF06985"/>
    </source>
</evidence>
<dbReference type="AlphaFoldDB" id="A0A9P9IIS7"/>
<organism evidence="3 4">
    <name type="scientific">Dendryphion nanum</name>
    <dbReference type="NCBI Taxonomy" id="256645"/>
    <lineage>
        <taxon>Eukaryota</taxon>
        <taxon>Fungi</taxon>
        <taxon>Dikarya</taxon>
        <taxon>Ascomycota</taxon>
        <taxon>Pezizomycotina</taxon>
        <taxon>Dothideomycetes</taxon>
        <taxon>Pleosporomycetidae</taxon>
        <taxon>Pleosporales</taxon>
        <taxon>Torulaceae</taxon>
        <taxon>Dendryphion</taxon>
    </lineage>
</organism>
<reference evidence="3" key="1">
    <citation type="journal article" date="2021" name="Nat. Commun.">
        <title>Genetic determinants of endophytism in the Arabidopsis root mycobiome.</title>
        <authorList>
            <person name="Mesny F."/>
            <person name="Miyauchi S."/>
            <person name="Thiergart T."/>
            <person name="Pickel B."/>
            <person name="Atanasova L."/>
            <person name="Karlsson M."/>
            <person name="Huettel B."/>
            <person name="Barry K.W."/>
            <person name="Haridas S."/>
            <person name="Chen C."/>
            <person name="Bauer D."/>
            <person name="Andreopoulos W."/>
            <person name="Pangilinan J."/>
            <person name="LaButti K."/>
            <person name="Riley R."/>
            <person name="Lipzen A."/>
            <person name="Clum A."/>
            <person name="Drula E."/>
            <person name="Henrissat B."/>
            <person name="Kohler A."/>
            <person name="Grigoriev I.V."/>
            <person name="Martin F.M."/>
            <person name="Hacquard S."/>
        </authorList>
    </citation>
    <scope>NUCLEOTIDE SEQUENCE</scope>
    <source>
        <strain evidence="3">MPI-CAGE-CH-0243</strain>
    </source>
</reference>
<comment type="caution">
    <text evidence="3">The sequence shown here is derived from an EMBL/GenBank/DDBJ whole genome shotgun (WGS) entry which is preliminary data.</text>
</comment>
<dbReference type="PANTHER" id="PTHR33112">
    <property type="entry name" value="DOMAIN PROTEIN, PUTATIVE-RELATED"/>
    <property type="match status" value="1"/>
</dbReference>
<evidence type="ECO:0000313" key="4">
    <source>
        <dbReference type="Proteomes" id="UP000700596"/>
    </source>
</evidence>
<dbReference type="InterPro" id="IPR010730">
    <property type="entry name" value="HET"/>
</dbReference>
<evidence type="ECO:0000256" key="1">
    <source>
        <dbReference type="SAM" id="MobiDB-lite"/>
    </source>
</evidence>
<gene>
    <name evidence="3" type="ORF">B0J11DRAFT_318651</name>
</gene>
<sequence length="738" mass="83877">MKLCDFCMTHILEETKSTWGKHHESYASLEESAAGGCLICNGLKGAIVPELKKEENQGEWPVYRWSIRCLARIRESPESVVITFRFIPRKTSWEKPINALPTKSFYMFPEEDLQPLPTVAQLSKSTNPTAGSAGQQIRKWFNVCNSTHINCNRRPACAPSEPAFIPTRLIDVTSAPGQPVRVVEKTNLNIDSPYITLSHCWGKDTFVRLLPTTYKQFTEVGVPWDWLTTNFAQAIEVTRFLGIKYIWIDSLCIIQGPNGDWANEAGKMHQVYRNSYCNIAVVDSKDDKGGLYRKRRPDEVLPFSYQAKSESAMFGNRVWKMVAGDLWETELMQTPLYKRGWVFQERMLAPRILHFAEKQILWDCSSLSACETLPAGLPQPLDGVAAPDRHWRGRLQLSSNGDEPLVGEVDDSLDWFWKTAVRIYTSCALTKGSDKLIAMWGIAKLVRDAMGTEYGDGLWEEDLENQLTWRVAECTLDTRPNESQDDDIKRNIPSWSWASMDGVIEIPDKLTNKNYFKVKDHHGRALAFDLVGVKRFAPARPTIQTSPIQTRGMSDSKVELVRRERELHKENETDRGQRTNSPEKIDRNAEPKFHDKSIPIQAYIGRGRLTKNETGRGWILEHKDLAGANIEAFPDTKPAPGNSIDEEPFFVLLSAKQVKGHSEDHNTSSWAVNIVDPIEVTSDEEHNTVQNITIEGNGILMKNTGGDRFRRTGAISFHNVDIESFKNLEKLARKFWLY</sequence>
<accession>A0A9P9IIS7</accession>
<evidence type="ECO:0000313" key="3">
    <source>
        <dbReference type="EMBL" id="KAH7123678.1"/>
    </source>
</evidence>
<dbReference type="Pfam" id="PF06985">
    <property type="entry name" value="HET"/>
    <property type="match status" value="1"/>
</dbReference>
<proteinExistence type="predicted"/>
<dbReference type="OrthoDB" id="5362512at2759"/>